<sequence length="929" mass="102741">MAAVRALDRSPFSSPTRKRQRLSSPDYDDQLNLSQHELDEIKRIEARFAQSQKPAGSDENSEAKELSHSSDDPFGPETPAIPRPANLSGFGFASASTLAIPQSDEWNDERSSPEPPEEKDYTSWFDSAEPVNTSMGFKKASTSFTSASSFTTQSSFGPATGFQTASRKGIIAPSATALAKAQEKMKEIWGEEPPDTSGENAFRSATALQTPGESAQRPPLRSLGNSFSTPMTPCPPAIVRGPASATSSTPLPPPITSVKPASTSFQTPLTSKLMEHHRPKPFKSPFAVPKQPATPMNKNVIPPSPSPASFISARSQHPLSTVSNAPFQTPMKNKTLASSSPIKRTTPASSVRSTPARFITPFKPGMKPGEPGRQTLEARAVASTSKAVMSVPATPPPPPKKRKILFDLKPPPNRKTLSSSGLLPQRFTLDELESYGIEYDELSQVNLQTAQYYNFYCSTPTPECSPTPPFSLSSATSPNLGAQHAWERLIAIGCELGSKDWVLNHWSLILWKLAGMVALDPDTEATEGRRWSWSEIWNQLLYRYERELNMGIRPPLRRITVQDSPASCPMILCVSGITWPKPTVVDGQRFTPPPEIEVTDGWYKLRAAIDAPLARAVRKGTLKIGRKIAVAGARLDSERKDGVEVLEAYTSCKLILNGNSSHLAPWHAKLGFQSGPFIATLRSLTPDGGMVPVMDLVVTKVIAIAFWEFWTDENGKKQSAGPRNEADEAKCMEKWKNKRQTAESKLRDDHEKKVRRYLGYADRLEHKGRSVNRGDDPPDSVESMYDELEEPEDAKAVIARASAREAAWLARLIRAKLEKGQETIRDEIDKELEDVCPPRNTRSFRVIFVRDARNDRHAANRIAQLTIWDIMNVQLTEDKPPGYFEPGYRCIVTNLMPTKQKAWMGHAPADEIYLVSTRATKWQKIKSTC</sequence>
<name>A0ABR3A4P5_9AGAR</name>
<dbReference type="Pfam" id="PF09169">
    <property type="entry name" value="BRCA-2_helical"/>
    <property type="match status" value="1"/>
</dbReference>
<dbReference type="SUPFAM" id="SSF50249">
    <property type="entry name" value="Nucleic acid-binding proteins"/>
    <property type="match status" value="2"/>
</dbReference>
<dbReference type="SUPFAM" id="SSF81872">
    <property type="entry name" value="BRCA2 helical domain"/>
    <property type="match status" value="1"/>
</dbReference>
<feature type="compositionally biased region" description="Basic and acidic residues" evidence="1">
    <location>
        <begin position="61"/>
        <end position="71"/>
    </location>
</feature>
<organism evidence="4 5">
    <name type="scientific">Marasmius tenuissimus</name>
    <dbReference type="NCBI Taxonomy" id="585030"/>
    <lineage>
        <taxon>Eukaryota</taxon>
        <taxon>Fungi</taxon>
        <taxon>Dikarya</taxon>
        <taxon>Basidiomycota</taxon>
        <taxon>Agaricomycotina</taxon>
        <taxon>Agaricomycetes</taxon>
        <taxon>Agaricomycetidae</taxon>
        <taxon>Agaricales</taxon>
        <taxon>Marasmiineae</taxon>
        <taxon>Marasmiaceae</taxon>
        <taxon>Marasmius</taxon>
    </lineage>
</organism>
<feature type="compositionally biased region" description="Polar residues" evidence="1">
    <location>
        <begin position="314"/>
        <end position="353"/>
    </location>
</feature>
<evidence type="ECO:0000313" key="5">
    <source>
        <dbReference type="Proteomes" id="UP001437256"/>
    </source>
</evidence>
<feature type="region of interest" description="Disordered" evidence="1">
    <location>
        <begin position="1"/>
        <end position="123"/>
    </location>
</feature>
<feature type="domain" description="Breast cancer type 2 susceptibility protein helical" evidence="3">
    <location>
        <begin position="495"/>
        <end position="548"/>
    </location>
</feature>
<feature type="compositionally biased region" description="Basic and acidic residues" evidence="1">
    <location>
        <begin position="767"/>
        <end position="776"/>
    </location>
</feature>
<accession>A0ABR3A4P5</accession>
<dbReference type="Pfam" id="PF09103">
    <property type="entry name" value="BRCA-2_OB1"/>
    <property type="match status" value="1"/>
</dbReference>
<dbReference type="Proteomes" id="UP001437256">
    <property type="component" value="Unassembled WGS sequence"/>
</dbReference>
<evidence type="ECO:0000259" key="3">
    <source>
        <dbReference type="Pfam" id="PF09169"/>
    </source>
</evidence>
<dbReference type="InterPro" id="IPR015252">
    <property type="entry name" value="BRCA2_hlx"/>
</dbReference>
<dbReference type="InterPro" id="IPR036315">
    <property type="entry name" value="BRCA2_hlx_sf"/>
</dbReference>
<feature type="region of interest" description="Disordered" evidence="1">
    <location>
        <begin position="190"/>
        <end position="353"/>
    </location>
</feature>
<evidence type="ECO:0000259" key="2">
    <source>
        <dbReference type="Pfam" id="PF09103"/>
    </source>
</evidence>
<evidence type="ECO:0000256" key="1">
    <source>
        <dbReference type="SAM" id="MobiDB-lite"/>
    </source>
</evidence>
<feature type="compositionally biased region" description="Basic and acidic residues" evidence="1">
    <location>
        <begin position="36"/>
        <end position="46"/>
    </location>
</feature>
<dbReference type="PANTHER" id="PTHR11289:SF0">
    <property type="entry name" value="BREAST CANCER TYPE 2 SUSCEPTIBILITY PROTEIN"/>
    <property type="match status" value="1"/>
</dbReference>
<feature type="compositionally biased region" description="Polar residues" evidence="1">
    <location>
        <begin position="259"/>
        <end position="270"/>
    </location>
</feature>
<protein>
    <recommendedName>
        <fullName evidence="6">BRCA2 OB1 domain-containing protein</fullName>
    </recommendedName>
</protein>
<keyword evidence="5" id="KW-1185">Reference proteome</keyword>
<gene>
    <name evidence="4" type="ORF">AAF712_004339</name>
</gene>
<dbReference type="InterPro" id="IPR015187">
    <property type="entry name" value="BRCA2_OB_1"/>
</dbReference>
<comment type="caution">
    <text evidence="4">The sequence shown here is derived from an EMBL/GenBank/DDBJ whole genome shotgun (WGS) entry which is preliminary data.</text>
</comment>
<dbReference type="InterPro" id="IPR012340">
    <property type="entry name" value="NA-bd_OB-fold"/>
</dbReference>
<feature type="compositionally biased region" description="Basic and acidic residues" evidence="1">
    <location>
        <begin position="108"/>
        <end position="121"/>
    </location>
</feature>
<feature type="region of interest" description="Disordered" evidence="1">
    <location>
        <begin position="385"/>
        <end position="410"/>
    </location>
</feature>
<dbReference type="PANTHER" id="PTHR11289">
    <property type="entry name" value="BREAST CANCER TYPE 2 SUSCEPTIBILITY PROTEIN BRCA2"/>
    <property type="match status" value="1"/>
</dbReference>
<dbReference type="EMBL" id="JBBXMP010000017">
    <property type="protein sequence ID" value="KAL0068623.1"/>
    <property type="molecule type" value="Genomic_DNA"/>
</dbReference>
<dbReference type="Gene3D" id="2.40.50.140">
    <property type="entry name" value="Nucleic acid-binding proteins"/>
    <property type="match status" value="3"/>
</dbReference>
<dbReference type="InterPro" id="IPR015525">
    <property type="entry name" value="BRCA2"/>
</dbReference>
<proteinExistence type="predicted"/>
<reference evidence="4 5" key="1">
    <citation type="submission" date="2024-05" db="EMBL/GenBank/DDBJ databases">
        <title>A draft genome resource for the thread blight pathogen Marasmius tenuissimus strain MS-2.</title>
        <authorList>
            <person name="Yulfo-Soto G.E."/>
            <person name="Baruah I.K."/>
            <person name="Amoako-Attah I."/>
            <person name="Bukari Y."/>
            <person name="Meinhardt L.W."/>
            <person name="Bailey B.A."/>
            <person name="Cohen S.P."/>
        </authorList>
    </citation>
    <scope>NUCLEOTIDE SEQUENCE [LARGE SCALE GENOMIC DNA]</scope>
    <source>
        <strain evidence="4 5">MS-2</strain>
    </source>
</reference>
<evidence type="ECO:0008006" key="6">
    <source>
        <dbReference type="Google" id="ProtNLM"/>
    </source>
</evidence>
<feature type="domain" description="BRCA2 OB1" evidence="2">
    <location>
        <begin position="554"/>
        <end position="673"/>
    </location>
</feature>
<feature type="region of interest" description="Disordered" evidence="1">
    <location>
        <begin position="767"/>
        <end position="788"/>
    </location>
</feature>
<dbReference type="CDD" id="cd04493">
    <property type="entry name" value="BRCA2DBD_OB1"/>
    <property type="match status" value="1"/>
</dbReference>
<evidence type="ECO:0000313" key="4">
    <source>
        <dbReference type="EMBL" id="KAL0068623.1"/>
    </source>
</evidence>